<dbReference type="SUPFAM" id="SSF54184">
    <property type="entry name" value="Penicillin-binding protein 2x (pbp-2x), c-terminal domain"/>
    <property type="match status" value="1"/>
</dbReference>
<gene>
    <name evidence="2" type="ORF">NP075_01150</name>
</gene>
<dbReference type="Pfam" id="PF03793">
    <property type="entry name" value="PASTA"/>
    <property type="match status" value="1"/>
</dbReference>
<keyword evidence="3" id="KW-1185">Reference proteome</keyword>
<dbReference type="CDD" id="cd06577">
    <property type="entry name" value="PASTA_pknB"/>
    <property type="match status" value="1"/>
</dbReference>
<feature type="domain" description="PASTA" evidence="1">
    <location>
        <begin position="29"/>
        <end position="91"/>
    </location>
</feature>
<protein>
    <submittedName>
        <fullName evidence="2">PASTA domain-containing protein</fullName>
    </submittedName>
</protein>
<dbReference type="InterPro" id="IPR005543">
    <property type="entry name" value="PASTA_dom"/>
</dbReference>
<dbReference type="SMART" id="SM00740">
    <property type="entry name" value="PASTA"/>
    <property type="match status" value="1"/>
</dbReference>
<accession>A0ABY5K8C1</accession>
<dbReference type="Proteomes" id="UP001317322">
    <property type="component" value="Chromosome"/>
</dbReference>
<dbReference type="RefSeq" id="WP_227564661.1">
    <property type="nucleotide sequence ID" value="NZ_CP101989.1"/>
</dbReference>
<organism evidence="2 3">
    <name type="scientific">Cellulomonas wangsupingiae</name>
    <dbReference type="NCBI Taxonomy" id="2968085"/>
    <lineage>
        <taxon>Bacteria</taxon>
        <taxon>Bacillati</taxon>
        <taxon>Actinomycetota</taxon>
        <taxon>Actinomycetes</taxon>
        <taxon>Micrococcales</taxon>
        <taxon>Cellulomonadaceae</taxon>
        <taxon>Cellulomonas</taxon>
    </lineage>
</organism>
<reference evidence="2 3" key="1">
    <citation type="submission" date="2022-07" db="EMBL/GenBank/DDBJ databases">
        <title>Novel species in genus cellulomonas.</title>
        <authorList>
            <person name="Ye L."/>
        </authorList>
    </citation>
    <scope>NUCLEOTIDE SEQUENCE [LARGE SCALE GENOMIC DNA]</scope>
    <source>
        <strain evidence="3">zg-Y908</strain>
    </source>
</reference>
<evidence type="ECO:0000259" key="1">
    <source>
        <dbReference type="PROSITE" id="PS51178"/>
    </source>
</evidence>
<sequence>MIGTLLLAMITACGGPGEAPTAAPTPTPTVDMKAVPDVVGMSLDDAKQALEGAGFDVVSSGEGSAVSVQDPAAGARVREGYAVLVTLEMSADERAAAQAAEAEREAATAALIAEAAAAQREAQLCGPYRTAIGDPRFSAAELAYNAVTSGQVHLPSSVTLVPMGEFVAACPEFSGMFTDMQTRVDAGQVFDSGTYEVGTDIPVGTYKTTGTDIKDCYWSRTTGGGEIIDNDFIGYAPAGVTIDVRAGEGLEVSAACGLWTQQ</sequence>
<proteinExistence type="predicted"/>
<dbReference type="EMBL" id="CP101989">
    <property type="protein sequence ID" value="UUI65377.1"/>
    <property type="molecule type" value="Genomic_DNA"/>
</dbReference>
<dbReference type="Gene3D" id="3.30.10.20">
    <property type="match status" value="1"/>
</dbReference>
<dbReference type="PROSITE" id="PS51178">
    <property type="entry name" value="PASTA"/>
    <property type="match status" value="1"/>
</dbReference>
<evidence type="ECO:0000313" key="2">
    <source>
        <dbReference type="EMBL" id="UUI65377.1"/>
    </source>
</evidence>
<name>A0ABY5K8C1_9CELL</name>
<evidence type="ECO:0000313" key="3">
    <source>
        <dbReference type="Proteomes" id="UP001317322"/>
    </source>
</evidence>